<dbReference type="EMBL" id="JACAZH010000006">
    <property type="protein sequence ID" value="KAF7366460.1"/>
    <property type="molecule type" value="Genomic_DNA"/>
</dbReference>
<dbReference type="GO" id="GO:0005739">
    <property type="term" value="C:mitochondrion"/>
    <property type="evidence" value="ECO:0007669"/>
    <property type="project" value="TreeGrafter"/>
</dbReference>
<dbReference type="InterPro" id="IPR054585">
    <property type="entry name" value="NDH2-like_C"/>
</dbReference>
<reference evidence="8" key="1">
    <citation type="submission" date="2020-05" db="EMBL/GenBank/DDBJ databases">
        <title>Mycena genomes resolve the evolution of fungal bioluminescence.</title>
        <authorList>
            <person name="Tsai I.J."/>
        </authorList>
    </citation>
    <scope>NUCLEOTIDE SEQUENCE</scope>
    <source>
        <strain evidence="8">160909Yilan</strain>
    </source>
</reference>
<dbReference type="Proteomes" id="UP000623467">
    <property type="component" value="Unassembled WGS sequence"/>
</dbReference>
<dbReference type="PANTHER" id="PTHR43706">
    <property type="entry name" value="NADH DEHYDROGENASE"/>
    <property type="match status" value="1"/>
</dbReference>
<keyword evidence="9" id="KW-1185">Reference proteome</keyword>
<dbReference type="SUPFAM" id="SSF51905">
    <property type="entry name" value="FAD/NAD(P)-binding domain"/>
    <property type="match status" value="2"/>
</dbReference>
<dbReference type="PRINTS" id="PR00368">
    <property type="entry name" value="FADPNR"/>
</dbReference>
<dbReference type="GO" id="GO:0003954">
    <property type="term" value="F:NADH dehydrogenase activity"/>
    <property type="evidence" value="ECO:0007669"/>
    <property type="project" value="InterPro"/>
</dbReference>
<keyword evidence="5" id="KW-0520">NAD</keyword>
<evidence type="ECO:0000256" key="3">
    <source>
        <dbReference type="ARBA" id="ARBA00022827"/>
    </source>
</evidence>
<dbReference type="InterPro" id="IPR036188">
    <property type="entry name" value="FAD/NAD-bd_sf"/>
</dbReference>
<evidence type="ECO:0000313" key="8">
    <source>
        <dbReference type="EMBL" id="KAF7366460.1"/>
    </source>
</evidence>
<sequence>MLVNASPGHRLCFSSHPSRILGTLKRSGMTQKSTSRNFALSARRQKERLLIVGSGWGGYGVLRGVDKKRYDVTIVSPNNYFNFTPLLASCAVGTLEFRCAIEPVRRYTPPSGRVSSLGRQNWQIFNTKRFYVYVAFEFYLEYYPTCCQMPATPPPFEIKVDPHSNVGTGIPFTLRWDKIVLAAGAYSQTFGVPGVKEHAHFLKDVKDARAIRIRILECFEQAMQPTISDSDRRNLLNFCIVGGGPTGVEFASELHDLLHAEVANHYPTLAKLAKITIYDVAPSILGSFDKTLVEYAEKTFSRDGISILTSHHVEKVEPGKMFVKEQGEVPFGLLVWSTGLAPNPLMSSISEFKKDPKTKRGNIVLTNEHLNLIRTDGTIDPDVWGIGDCAQIEDAILPATAQVANQKAQYLVKKLNKLGRGQDSPKPFKFENQGSLAYIGDWKAIYDNSGKKDNIISKESGRVAWLLWRSAYFTMTLSWRNKILVPMYWFLNCEANYRSIEQFLTTFTGIFGRDITRF</sequence>
<dbReference type="Pfam" id="PF22366">
    <property type="entry name" value="NDH2_C"/>
    <property type="match status" value="1"/>
</dbReference>
<proteinExistence type="inferred from homology"/>
<organism evidence="8 9">
    <name type="scientific">Mycena sanguinolenta</name>
    <dbReference type="NCBI Taxonomy" id="230812"/>
    <lineage>
        <taxon>Eukaryota</taxon>
        <taxon>Fungi</taxon>
        <taxon>Dikarya</taxon>
        <taxon>Basidiomycota</taxon>
        <taxon>Agaricomycotina</taxon>
        <taxon>Agaricomycetes</taxon>
        <taxon>Agaricomycetidae</taxon>
        <taxon>Agaricales</taxon>
        <taxon>Marasmiineae</taxon>
        <taxon>Mycenaceae</taxon>
        <taxon>Mycena</taxon>
    </lineage>
</organism>
<dbReference type="InterPro" id="IPR045024">
    <property type="entry name" value="NDH-2"/>
</dbReference>
<evidence type="ECO:0000256" key="1">
    <source>
        <dbReference type="ARBA" id="ARBA00005272"/>
    </source>
</evidence>
<name>A0A8H7D9P2_9AGAR</name>
<evidence type="ECO:0000313" key="9">
    <source>
        <dbReference type="Proteomes" id="UP000623467"/>
    </source>
</evidence>
<dbReference type="Gene3D" id="3.50.50.100">
    <property type="match status" value="1"/>
</dbReference>
<evidence type="ECO:0000256" key="5">
    <source>
        <dbReference type="ARBA" id="ARBA00023027"/>
    </source>
</evidence>
<feature type="domain" description="External alternative NADH-ubiquinone oxidoreductase-like C-terminal" evidence="7">
    <location>
        <begin position="433"/>
        <end position="490"/>
    </location>
</feature>
<keyword evidence="4" id="KW-0560">Oxidoreductase</keyword>
<accession>A0A8H7D9P2</accession>
<feature type="domain" description="FAD/NAD(P)-binding" evidence="6">
    <location>
        <begin position="48"/>
        <end position="407"/>
    </location>
</feature>
<dbReference type="PANTHER" id="PTHR43706:SF17">
    <property type="entry name" value="NADH DEHYDROGENASE (EUROFUNG)"/>
    <property type="match status" value="1"/>
</dbReference>
<evidence type="ECO:0000259" key="7">
    <source>
        <dbReference type="Pfam" id="PF22366"/>
    </source>
</evidence>
<dbReference type="InterPro" id="IPR023753">
    <property type="entry name" value="FAD/NAD-binding_dom"/>
</dbReference>
<keyword evidence="3" id="KW-0274">FAD</keyword>
<keyword evidence="2" id="KW-0285">Flavoprotein</keyword>
<comment type="similarity">
    <text evidence="1">Belongs to the NADH dehydrogenase family.</text>
</comment>
<evidence type="ECO:0000259" key="6">
    <source>
        <dbReference type="Pfam" id="PF07992"/>
    </source>
</evidence>
<comment type="caution">
    <text evidence="8">The sequence shown here is derived from an EMBL/GenBank/DDBJ whole genome shotgun (WGS) entry which is preliminary data.</text>
</comment>
<dbReference type="OrthoDB" id="9992747at2759"/>
<evidence type="ECO:0000256" key="4">
    <source>
        <dbReference type="ARBA" id="ARBA00023002"/>
    </source>
</evidence>
<dbReference type="AlphaFoldDB" id="A0A8H7D9P2"/>
<gene>
    <name evidence="8" type="ORF">MSAN_00903000</name>
</gene>
<protein>
    <submittedName>
        <fullName evidence="8">FAD/NAD(P)-binding domain-containing protein</fullName>
    </submittedName>
</protein>
<evidence type="ECO:0000256" key="2">
    <source>
        <dbReference type="ARBA" id="ARBA00022630"/>
    </source>
</evidence>
<dbReference type="Pfam" id="PF07992">
    <property type="entry name" value="Pyr_redox_2"/>
    <property type="match status" value="1"/>
</dbReference>